<protein>
    <recommendedName>
        <fullName evidence="6">PIN domain-containing protein</fullName>
    </recommendedName>
</protein>
<dbReference type="InterPro" id="IPR029060">
    <property type="entry name" value="PIN-like_dom_sf"/>
</dbReference>
<dbReference type="Pfam" id="PF04900">
    <property type="entry name" value="Fcf1"/>
    <property type="match status" value="1"/>
</dbReference>
<comment type="similarity">
    <text evidence="5">Belongs to the UTP23/FCF1 family. FCF1 subfamily.</text>
</comment>
<dbReference type="InterPro" id="IPR037503">
    <property type="entry name" value="Fcf1_PIN"/>
</dbReference>
<evidence type="ECO:0000259" key="6">
    <source>
        <dbReference type="SMART" id="SM00670"/>
    </source>
</evidence>
<gene>
    <name evidence="7" type="ORF">SADUNF_Sadunf02G0139000</name>
</gene>
<dbReference type="InterPro" id="IPR006984">
    <property type="entry name" value="Fcf1/UTP23"/>
</dbReference>
<dbReference type="Gene3D" id="3.40.50.1010">
    <property type="entry name" value="5'-nuclease"/>
    <property type="match status" value="1"/>
</dbReference>
<dbReference type="OrthoDB" id="76105at2759"/>
<keyword evidence="8" id="KW-1185">Reference proteome</keyword>
<evidence type="ECO:0000256" key="1">
    <source>
        <dbReference type="ARBA" id="ARBA00004604"/>
    </source>
</evidence>
<evidence type="ECO:0000256" key="3">
    <source>
        <dbReference type="ARBA" id="ARBA00022552"/>
    </source>
</evidence>
<evidence type="ECO:0000256" key="5">
    <source>
        <dbReference type="ARBA" id="ARBA00024026"/>
    </source>
</evidence>
<feature type="domain" description="PIN" evidence="6">
    <location>
        <begin position="77"/>
        <end position="191"/>
    </location>
</feature>
<comment type="caution">
    <text evidence="7">The sequence shown here is derived from an EMBL/GenBank/DDBJ whole genome shotgun (WGS) entry which is preliminary data.</text>
</comment>
<dbReference type="Proteomes" id="UP000657918">
    <property type="component" value="Unassembled WGS sequence"/>
</dbReference>
<organism evidence="7 8">
    <name type="scientific">Salix dunnii</name>
    <dbReference type="NCBI Taxonomy" id="1413687"/>
    <lineage>
        <taxon>Eukaryota</taxon>
        <taxon>Viridiplantae</taxon>
        <taxon>Streptophyta</taxon>
        <taxon>Embryophyta</taxon>
        <taxon>Tracheophyta</taxon>
        <taxon>Spermatophyta</taxon>
        <taxon>Magnoliopsida</taxon>
        <taxon>eudicotyledons</taxon>
        <taxon>Gunneridae</taxon>
        <taxon>Pentapetalae</taxon>
        <taxon>rosids</taxon>
        <taxon>fabids</taxon>
        <taxon>Malpighiales</taxon>
        <taxon>Salicaceae</taxon>
        <taxon>Saliceae</taxon>
        <taxon>Salix</taxon>
    </lineage>
</organism>
<comment type="subcellular location">
    <subcellularLocation>
        <location evidence="1">Nucleus</location>
        <location evidence="1">Nucleolus</location>
    </subcellularLocation>
</comment>
<name>A0A835N7T8_9ROSI</name>
<dbReference type="EMBL" id="JADGMS010000002">
    <property type="protein sequence ID" value="KAF9687878.1"/>
    <property type="molecule type" value="Genomic_DNA"/>
</dbReference>
<keyword evidence="4" id="KW-0539">Nucleus</keyword>
<dbReference type="SMART" id="SM00670">
    <property type="entry name" value="PINc"/>
    <property type="match status" value="1"/>
</dbReference>
<dbReference type="AlphaFoldDB" id="A0A835N7T8"/>
<dbReference type="InterPro" id="IPR002716">
    <property type="entry name" value="PIN_dom"/>
</dbReference>
<proteinExistence type="inferred from homology"/>
<evidence type="ECO:0000256" key="2">
    <source>
        <dbReference type="ARBA" id="ARBA00022517"/>
    </source>
</evidence>
<keyword evidence="2" id="KW-0690">Ribosome biogenesis</keyword>
<keyword evidence="3" id="KW-0698">rRNA processing</keyword>
<accession>A0A835N7T8</accession>
<evidence type="ECO:0000313" key="7">
    <source>
        <dbReference type="EMBL" id="KAF9687878.1"/>
    </source>
</evidence>
<dbReference type="PANTHER" id="PTHR12416">
    <property type="entry name" value="RRNA-PROCESSING PROTEIN UTP23 HOMOLOG"/>
    <property type="match status" value="1"/>
</dbReference>
<dbReference type="GO" id="GO:0006364">
    <property type="term" value="P:rRNA processing"/>
    <property type="evidence" value="ECO:0007669"/>
    <property type="project" value="UniProtKB-KW"/>
</dbReference>
<sequence>MGRSQKAPKFARMKKMITSKAIKQHKEEVLNPKRKAPKKCVSFYVYSYCYDCYFSSSKPQVSSALFFSYNTALGPPYRVLVDTNFINFSIQNKLDLQKAMLDCLYAKCTPCITDCVMAELEKLGQKYRVALRIAKDPRFERVPCVHKGTYADDCIVERVTKAQILRLYLWPTLHVECCFLKIVTTLDISPPPLQTKLDAISHINAILLQHVIEIYSEGSARYLEIPGVPIMYITQHKYSIERLPEATLQGIDKFPEWEKRASCLRLLNVIIDVPRHVVTLLSVVVCYI</sequence>
<dbReference type="SUPFAM" id="SSF88723">
    <property type="entry name" value="PIN domain-like"/>
    <property type="match status" value="1"/>
</dbReference>
<evidence type="ECO:0000256" key="4">
    <source>
        <dbReference type="ARBA" id="ARBA00023242"/>
    </source>
</evidence>
<evidence type="ECO:0000313" key="8">
    <source>
        <dbReference type="Proteomes" id="UP000657918"/>
    </source>
</evidence>
<reference evidence="7 8" key="1">
    <citation type="submission" date="2020-10" db="EMBL/GenBank/DDBJ databases">
        <title>Plant Genome Project.</title>
        <authorList>
            <person name="Zhang R.-G."/>
        </authorList>
    </citation>
    <scope>NUCLEOTIDE SEQUENCE [LARGE SCALE GENOMIC DNA]</scope>
    <source>
        <strain evidence="7">FAFU-HL-1</strain>
        <tissue evidence="7">Leaf</tissue>
    </source>
</reference>
<dbReference type="GO" id="GO:0032040">
    <property type="term" value="C:small-subunit processome"/>
    <property type="evidence" value="ECO:0007669"/>
    <property type="project" value="InterPro"/>
</dbReference>
<dbReference type="CDD" id="cd09864">
    <property type="entry name" value="PIN_Fcf1-like"/>
    <property type="match status" value="1"/>
</dbReference>